<name>A0A2S6IRR1_9FLAO</name>
<gene>
    <name evidence="2" type="ORF">LY01_00764</name>
</gene>
<dbReference type="Proteomes" id="UP000239002">
    <property type="component" value="Unassembled WGS sequence"/>
</dbReference>
<dbReference type="AlphaFoldDB" id="A0A2S6IRR1"/>
<organism evidence="2 3">
    <name type="scientific">Nonlabens xylanidelens</name>
    <dbReference type="NCBI Taxonomy" id="191564"/>
    <lineage>
        <taxon>Bacteria</taxon>
        <taxon>Pseudomonadati</taxon>
        <taxon>Bacteroidota</taxon>
        <taxon>Flavobacteriia</taxon>
        <taxon>Flavobacteriales</taxon>
        <taxon>Flavobacteriaceae</taxon>
        <taxon>Nonlabens</taxon>
    </lineage>
</organism>
<reference evidence="2 3" key="1">
    <citation type="submission" date="2018-02" db="EMBL/GenBank/DDBJ databases">
        <title>Genomic Encyclopedia of Archaeal and Bacterial Type Strains, Phase II (KMG-II): from individual species to whole genera.</title>
        <authorList>
            <person name="Goeker M."/>
        </authorList>
    </citation>
    <scope>NUCLEOTIDE SEQUENCE [LARGE SCALE GENOMIC DNA]</scope>
    <source>
        <strain evidence="2 3">DSM 16809</strain>
    </source>
</reference>
<feature type="signal peptide" evidence="1">
    <location>
        <begin position="1"/>
        <end position="22"/>
    </location>
</feature>
<evidence type="ECO:0000313" key="3">
    <source>
        <dbReference type="Proteomes" id="UP000239002"/>
    </source>
</evidence>
<protein>
    <submittedName>
        <fullName evidence="2">Gliding motility-associated-like protein</fullName>
    </submittedName>
</protein>
<feature type="chain" id="PRO_5015783485" evidence="1">
    <location>
        <begin position="23"/>
        <end position="699"/>
    </location>
</feature>
<evidence type="ECO:0000256" key="1">
    <source>
        <dbReference type="SAM" id="SignalP"/>
    </source>
</evidence>
<dbReference type="InterPro" id="IPR026341">
    <property type="entry name" value="T9SS_type_B"/>
</dbReference>
<dbReference type="EMBL" id="PTJE01000001">
    <property type="protein sequence ID" value="PPK96939.1"/>
    <property type="molecule type" value="Genomic_DNA"/>
</dbReference>
<accession>A0A2S6IRR1</accession>
<keyword evidence="3" id="KW-1185">Reference proteome</keyword>
<sequence>MITFMKKFLVLCLILFSQFGFSQNPNDCIDAILLCGDTDLGIIPSGIGRNEFAQFGNPVPSCFNFQTDQAWFRVEIETTGTFSFALTPDAPQADYDFAVFGPVINCDNLGPAIRCSSTNPSDAGVTGDTGLNDTEVDLTEGPGPNGNGFLQEITVTAGDVYYIVIGLAVGNGGFSLSTSGSATLPPSPTANVVADLDVCDNLGVQDGFREFDFTPLDADVLLGQANTTVTYHESLNDANIGINALTFPYTNVSNPQEIFVRVIRNDSNCTDFTQFTVEVDDTNVATDVDPFIICSDNATEVFDYNTVIDTLVPNNANLNISYHLTTADASSDTNPQGSTFTATTTEEFYFIKVIDPTGLACEYILNTSLFVANPPLIATPNDLVLCDDDFDGFLNVTLSSQNTDILNGLDPALHQVRFYATPADRSQEQSALGNTYTTTQNPQRIYARVTETRTLCFADVEFDITINPRPVLAAQDDIIVCVDAVNSTRISVETGFDRYEWSTGEMGATLNSIEIDQPGDYTVTVTNNFGCQSSLTITALPSDIAVIDDIITQDFRNGDNTAQFIVSGPGDYEFSVDNGAFQDSNFFSGLYKGFHTVRIRDKNGCGTLTQEFVVLDYQRFFTPNNDGFHDYWTLDGITTSPEAVIFIYDRYGKLLHQMAPLGPGWDGTYLNTPLPSSTYWFTLQIPNKPLVKGYFALKR</sequence>
<dbReference type="NCBIfam" id="TIGR04131">
    <property type="entry name" value="Bac_Flav_CTERM"/>
    <property type="match status" value="1"/>
</dbReference>
<comment type="caution">
    <text evidence="2">The sequence shown here is derived from an EMBL/GenBank/DDBJ whole genome shotgun (WGS) entry which is preliminary data.</text>
</comment>
<dbReference type="Pfam" id="PF13585">
    <property type="entry name" value="CHU_C"/>
    <property type="match status" value="1"/>
</dbReference>
<evidence type="ECO:0000313" key="2">
    <source>
        <dbReference type="EMBL" id="PPK96939.1"/>
    </source>
</evidence>
<keyword evidence="1" id="KW-0732">Signal</keyword>
<proteinExistence type="predicted"/>